<feature type="transmembrane region" description="Helical" evidence="1">
    <location>
        <begin position="16"/>
        <end position="33"/>
    </location>
</feature>
<keyword evidence="3" id="KW-1185">Reference proteome</keyword>
<name>A0A345BWM2_9BACI</name>
<dbReference type="EMBL" id="CP031092">
    <property type="protein sequence ID" value="AXF55353.1"/>
    <property type="molecule type" value="Genomic_DNA"/>
</dbReference>
<gene>
    <name evidence="2" type="ORF">DT065_04500</name>
</gene>
<dbReference type="RefSeq" id="WP_114371266.1">
    <property type="nucleotide sequence ID" value="NZ_CP031092.1"/>
</dbReference>
<organism evidence="2 3">
    <name type="scientific">Salicibibacter kimchii</name>
    <dbReference type="NCBI Taxonomy" id="2099786"/>
    <lineage>
        <taxon>Bacteria</taxon>
        <taxon>Bacillati</taxon>
        <taxon>Bacillota</taxon>
        <taxon>Bacilli</taxon>
        <taxon>Bacillales</taxon>
        <taxon>Bacillaceae</taxon>
        <taxon>Salicibibacter</taxon>
    </lineage>
</organism>
<dbReference type="KEGG" id="rue:DT065_04500"/>
<dbReference type="Proteomes" id="UP000252100">
    <property type="component" value="Chromosome"/>
</dbReference>
<reference evidence="2 3" key="1">
    <citation type="journal article" date="2018" name="J. Microbiol.">
        <title>Salicibibacter kimchii gen. nov., sp. nov., a moderately halophilic and alkalitolerant bacterium in the family Bacillaceae, isolated from kimchi.</title>
        <authorList>
            <person name="Jang J.Y."/>
            <person name="Oh Y.J."/>
            <person name="Lim S.K."/>
            <person name="Park H.K."/>
            <person name="Lee C."/>
            <person name="Kim J.Y."/>
            <person name="Lee M.A."/>
            <person name="Choi H.J."/>
        </authorList>
    </citation>
    <scope>NUCLEOTIDE SEQUENCE [LARGE SCALE GENOMIC DNA]</scope>
    <source>
        <strain evidence="2 3">NKC1-1</strain>
    </source>
</reference>
<evidence type="ECO:0000313" key="3">
    <source>
        <dbReference type="Proteomes" id="UP000252100"/>
    </source>
</evidence>
<dbReference type="AlphaFoldDB" id="A0A345BWM2"/>
<evidence type="ECO:0000313" key="2">
    <source>
        <dbReference type="EMBL" id="AXF55353.1"/>
    </source>
</evidence>
<sequence>MSTNDKNWFKMPSREGLLIILIVLFLIVFMLPWSYDVTILNISLVAWGGLALLVILPILAILLTWEKKSVRKSVNKGENPKVPEDL</sequence>
<keyword evidence="1" id="KW-0472">Membrane</keyword>
<evidence type="ECO:0000256" key="1">
    <source>
        <dbReference type="SAM" id="Phobius"/>
    </source>
</evidence>
<feature type="transmembrane region" description="Helical" evidence="1">
    <location>
        <begin position="39"/>
        <end position="63"/>
    </location>
</feature>
<protein>
    <submittedName>
        <fullName evidence="2">Uncharacterized protein</fullName>
    </submittedName>
</protein>
<keyword evidence="1" id="KW-0812">Transmembrane</keyword>
<accession>A0A345BWM2</accession>
<keyword evidence="1" id="KW-1133">Transmembrane helix</keyword>
<proteinExistence type="predicted"/>